<name>A0A9K3HJK8_HELAN</name>
<accession>A0A9K3HJK8</accession>
<dbReference type="AlphaFoldDB" id="A0A9K3HJK8"/>
<feature type="coiled-coil region" evidence="1">
    <location>
        <begin position="393"/>
        <end position="434"/>
    </location>
</feature>
<protein>
    <submittedName>
        <fullName evidence="3">Uncharacterized protein</fullName>
    </submittedName>
</protein>
<keyword evidence="4" id="KW-1185">Reference proteome</keyword>
<proteinExistence type="predicted"/>
<reference evidence="3" key="1">
    <citation type="journal article" date="2017" name="Nature">
        <title>The sunflower genome provides insights into oil metabolism, flowering and Asterid evolution.</title>
        <authorList>
            <person name="Badouin H."/>
            <person name="Gouzy J."/>
            <person name="Grassa C.J."/>
            <person name="Murat F."/>
            <person name="Staton S.E."/>
            <person name="Cottret L."/>
            <person name="Lelandais-Briere C."/>
            <person name="Owens G.L."/>
            <person name="Carrere S."/>
            <person name="Mayjonade B."/>
            <person name="Legrand L."/>
            <person name="Gill N."/>
            <person name="Kane N.C."/>
            <person name="Bowers J.E."/>
            <person name="Hubner S."/>
            <person name="Bellec A."/>
            <person name="Berard A."/>
            <person name="Berges H."/>
            <person name="Blanchet N."/>
            <person name="Boniface M.C."/>
            <person name="Brunel D."/>
            <person name="Catrice O."/>
            <person name="Chaidir N."/>
            <person name="Claudel C."/>
            <person name="Donnadieu C."/>
            <person name="Faraut T."/>
            <person name="Fievet G."/>
            <person name="Helmstetter N."/>
            <person name="King M."/>
            <person name="Knapp S.J."/>
            <person name="Lai Z."/>
            <person name="Le Paslier M.C."/>
            <person name="Lippi Y."/>
            <person name="Lorenzon L."/>
            <person name="Mandel J.R."/>
            <person name="Marage G."/>
            <person name="Marchand G."/>
            <person name="Marquand E."/>
            <person name="Bret-Mestries E."/>
            <person name="Morien E."/>
            <person name="Nambeesan S."/>
            <person name="Nguyen T."/>
            <person name="Pegot-Espagnet P."/>
            <person name="Pouilly N."/>
            <person name="Raftis F."/>
            <person name="Sallet E."/>
            <person name="Schiex T."/>
            <person name="Thomas J."/>
            <person name="Vandecasteele C."/>
            <person name="Vares D."/>
            <person name="Vear F."/>
            <person name="Vautrin S."/>
            <person name="Crespi M."/>
            <person name="Mangin B."/>
            <person name="Burke J.M."/>
            <person name="Salse J."/>
            <person name="Munos S."/>
            <person name="Vincourt P."/>
            <person name="Rieseberg L.H."/>
            <person name="Langlade N.B."/>
        </authorList>
    </citation>
    <scope>NUCLEOTIDE SEQUENCE</scope>
    <source>
        <tissue evidence="3">Leaves</tissue>
    </source>
</reference>
<dbReference type="Proteomes" id="UP000215914">
    <property type="component" value="Unassembled WGS sequence"/>
</dbReference>
<comment type="caution">
    <text evidence="3">The sequence shown here is derived from an EMBL/GenBank/DDBJ whole genome shotgun (WGS) entry which is preliminary data.</text>
</comment>
<feature type="region of interest" description="Disordered" evidence="2">
    <location>
        <begin position="205"/>
        <end position="260"/>
    </location>
</feature>
<feature type="compositionally biased region" description="Basic and acidic residues" evidence="2">
    <location>
        <begin position="232"/>
        <end position="260"/>
    </location>
</feature>
<evidence type="ECO:0000256" key="1">
    <source>
        <dbReference type="SAM" id="Coils"/>
    </source>
</evidence>
<sequence length="440" mass="49700">MKIFPRNLQVVLVIGELSNLGIGPEKKKCAPTANITLKKTDTAKAQSSKVKNVKGEKNVTRHSSDSWCDYVVVSDSLEGLVPVVVRKPKAELRDVADIPASNDDDPIDLESSPEPFLRTKTGKIKQAEVDAEAQPAKKVQKRKITRRGYLDAFIAKPPSEKPTSPVHAEPSSAVNEDLPPSPLRAPISELLESSKAAEDEAEKIIEAENPEVEKPVEVETEKTVDPETTDVDATHPKSPEGVPSHDEENDPPPRPDETLGDHYYITYTERKATEIHTPIWNLKKGDTFSNWRVCRDKLQGTFPPAEIKFQEDRDPEQGYHAYLEEAATYTSTTHLIVREWHSMHKEWAAFEVSKKKFSEDEARVAQMKATLEADRVKFESDLKMEEWSVVGWKRKAEAEAALLSKERKNWREICEKDNNEKIGLRNIINNLKAEVERLKK</sequence>
<reference evidence="3" key="2">
    <citation type="submission" date="2020-06" db="EMBL/GenBank/DDBJ databases">
        <title>Helianthus annuus Genome sequencing and assembly Release 2.</title>
        <authorList>
            <person name="Gouzy J."/>
            <person name="Langlade N."/>
            <person name="Munos S."/>
        </authorList>
    </citation>
    <scope>NUCLEOTIDE SEQUENCE</scope>
    <source>
        <tissue evidence="3">Leaves</tissue>
    </source>
</reference>
<evidence type="ECO:0000313" key="4">
    <source>
        <dbReference type="Proteomes" id="UP000215914"/>
    </source>
</evidence>
<gene>
    <name evidence="3" type="ORF">HanXRQr2_Chr12g0558551</name>
</gene>
<dbReference type="Gramene" id="mRNA:HanXRQr2_Chr12g0558551">
    <property type="protein sequence ID" value="mRNA:HanXRQr2_Chr12g0558551"/>
    <property type="gene ID" value="HanXRQr2_Chr12g0558551"/>
</dbReference>
<keyword evidence="1" id="KW-0175">Coiled coil</keyword>
<feature type="region of interest" description="Disordered" evidence="2">
    <location>
        <begin position="98"/>
        <end position="117"/>
    </location>
</feature>
<feature type="compositionally biased region" description="Basic and acidic residues" evidence="2">
    <location>
        <begin position="205"/>
        <end position="225"/>
    </location>
</feature>
<organism evidence="3 4">
    <name type="scientific">Helianthus annuus</name>
    <name type="common">Common sunflower</name>
    <dbReference type="NCBI Taxonomy" id="4232"/>
    <lineage>
        <taxon>Eukaryota</taxon>
        <taxon>Viridiplantae</taxon>
        <taxon>Streptophyta</taxon>
        <taxon>Embryophyta</taxon>
        <taxon>Tracheophyta</taxon>
        <taxon>Spermatophyta</taxon>
        <taxon>Magnoliopsida</taxon>
        <taxon>eudicotyledons</taxon>
        <taxon>Gunneridae</taxon>
        <taxon>Pentapetalae</taxon>
        <taxon>asterids</taxon>
        <taxon>campanulids</taxon>
        <taxon>Asterales</taxon>
        <taxon>Asteraceae</taxon>
        <taxon>Asteroideae</taxon>
        <taxon>Heliantheae alliance</taxon>
        <taxon>Heliantheae</taxon>
        <taxon>Helianthus</taxon>
    </lineage>
</organism>
<evidence type="ECO:0000256" key="2">
    <source>
        <dbReference type="SAM" id="MobiDB-lite"/>
    </source>
</evidence>
<dbReference type="EMBL" id="MNCJ02000327">
    <property type="protein sequence ID" value="KAF5779365.1"/>
    <property type="molecule type" value="Genomic_DNA"/>
</dbReference>
<feature type="region of interest" description="Disordered" evidence="2">
    <location>
        <begin position="153"/>
        <end position="185"/>
    </location>
</feature>
<evidence type="ECO:0000313" key="3">
    <source>
        <dbReference type="EMBL" id="KAF5779365.1"/>
    </source>
</evidence>